<dbReference type="HAMAP" id="MF_00686">
    <property type="entry name" value="Fe_traffic_YggX"/>
    <property type="match status" value="1"/>
</dbReference>
<dbReference type="Gene3D" id="1.10.3880.10">
    <property type="entry name" value="Fe(II) trafficking protein YggX"/>
    <property type="match status" value="1"/>
</dbReference>
<sequence length="93" mass="10948">MSRTVFCRKYQQELEGLERPPYPGPNGMDIYENVSKKAWLEWTEHQTMLINEKHLSLMDPSTRDFLQQEMEKFMSGEDFAKAEGYVPPSKDET</sequence>
<accession>A0A918DQQ2</accession>
<name>A0A918DQQ2_9GAMM</name>
<dbReference type="Proteomes" id="UP000599578">
    <property type="component" value="Unassembled WGS sequence"/>
</dbReference>
<dbReference type="PANTHER" id="PTHR36965:SF1">
    <property type="entry name" value="FE(2+)-TRAFFICKING PROTEIN-RELATED"/>
    <property type="match status" value="1"/>
</dbReference>
<evidence type="ECO:0000256" key="2">
    <source>
        <dbReference type="ARBA" id="ARBA00053793"/>
    </source>
</evidence>
<dbReference type="GO" id="GO:0034599">
    <property type="term" value="P:cellular response to oxidative stress"/>
    <property type="evidence" value="ECO:0007669"/>
    <property type="project" value="TreeGrafter"/>
</dbReference>
<evidence type="ECO:0000256" key="4">
    <source>
        <dbReference type="ARBA" id="ARBA00070403"/>
    </source>
</evidence>
<dbReference type="SUPFAM" id="SSF111148">
    <property type="entry name" value="YggX-like"/>
    <property type="match status" value="1"/>
</dbReference>
<proteinExistence type="inferred from homology"/>
<dbReference type="Pfam" id="PF04362">
    <property type="entry name" value="Iron_traffic"/>
    <property type="match status" value="1"/>
</dbReference>
<dbReference type="PIRSF" id="PIRSF029827">
    <property type="entry name" value="Fe_traffic_YggX"/>
    <property type="match status" value="1"/>
</dbReference>
<keyword evidence="1 5" id="KW-0408">Iron</keyword>
<dbReference type="FunFam" id="1.10.3880.10:FF:000001">
    <property type="entry name" value="Probable Fe(2+)-trafficking protein"/>
    <property type="match status" value="1"/>
</dbReference>
<comment type="similarity">
    <text evidence="3 5">Belongs to the Fe(2+)-trafficking protein family.</text>
</comment>
<dbReference type="InterPro" id="IPR036766">
    <property type="entry name" value="Fe_traffick_prot_YggX_sf"/>
</dbReference>
<dbReference type="InterPro" id="IPR007457">
    <property type="entry name" value="Fe_traffick_prot_YggX"/>
</dbReference>
<evidence type="ECO:0000313" key="7">
    <source>
        <dbReference type="Proteomes" id="UP000599578"/>
    </source>
</evidence>
<dbReference type="GO" id="GO:0005506">
    <property type="term" value="F:iron ion binding"/>
    <property type="evidence" value="ECO:0007669"/>
    <property type="project" value="UniProtKB-UniRule"/>
</dbReference>
<protein>
    <recommendedName>
        <fullName evidence="4 5">Probable Fe(2+)-trafficking protein</fullName>
    </recommendedName>
</protein>
<evidence type="ECO:0000256" key="3">
    <source>
        <dbReference type="ARBA" id="ARBA00061679"/>
    </source>
</evidence>
<evidence type="ECO:0000256" key="1">
    <source>
        <dbReference type="ARBA" id="ARBA00023004"/>
    </source>
</evidence>
<comment type="caution">
    <text evidence="6">The sequence shown here is derived from an EMBL/GenBank/DDBJ whole genome shotgun (WGS) entry which is preliminary data.</text>
</comment>
<evidence type="ECO:0000313" key="6">
    <source>
        <dbReference type="EMBL" id="GGO77711.1"/>
    </source>
</evidence>
<organism evidence="6 7">
    <name type="scientific">Marinobacterium nitratireducens</name>
    <dbReference type="NCBI Taxonomy" id="518897"/>
    <lineage>
        <taxon>Bacteria</taxon>
        <taxon>Pseudomonadati</taxon>
        <taxon>Pseudomonadota</taxon>
        <taxon>Gammaproteobacteria</taxon>
        <taxon>Oceanospirillales</taxon>
        <taxon>Oceanospirillaceae</taxon>
        <taxon>Marinobacterium</taxon>
    </lineage>
</organism>
<dbReference type="EMBL" id="BMLT01000002">
    <property type="protein sequence ID" value="GGO77711.1"/>
    <property type="molecule type" value="Genomic_DNA"/>
</dbReference>
<evidence type="ECO:0000256" key="5">
    <source>
        <dbReference type="HAMAP-Rule" id="MF_00686"/>
    </source>
</evidence>
<comment type="function">
    <text evidence="2">Could be a mediator in iron transactions between iron acquisition and iron-requiring processes, such as synthesis and/or repair of Fe-S clusters in biosynthetic enzymes. Necessary to maintain high levels of aconitase under oxidative stress.</text>
</comment>
<dbReference type="GO" id="GO:0005829">
    <property type="term" value="C:cytosol"/>
    <property type="evidence" value="ECO:0007669"/>
    <property type="project" value="TreeGrafter"/>
</dbReference>
<dbReference type="RefSeq" id="WP_188858542.1">
    <property type="nucleotide sequence ID" value="NZ_BMLT01000002.1"/>
</dbReference>
<keyword evidence="7" id="KW-1185">Reference proteome</keyword>
<dbReference type="NCBIfam" id="NF003817">
    <property type="entry name" value="PRK05408.1"/>
    <property type="match status" value="1"/>
</dbReference>
<reference evidence="6 7" key="1">
    <citation type="journal article" date="2014" name="Int. J. Syst. Evol. Microbiol.">
        <title>Complete genome sequence of Corynebacterium casei LMG S-19264T (=DSM 44701T), isolated from a smear-ripened cheese.</title>
        <authorList>
            <consortium name="US DOE Joint Genome Institute (JGI-PGF)"/>
            <person name="Walter F."/>
            <person name="Albersmeier A."/>
            <person name="Kalinowski J."/>
            <person name="Ruckert C."/>
        </authorList>
    </citation>
    <scope>NUCLEOTIDE SEQUENCE [LARGE SCALE GENOMIC DNA]</scope>
    <source>
        <strain evidence="6 7">CGMCC 1.7286</strain>
    </source>
</reference>
<gene>
    <name evidence="6" type="ORF">GCM10011348_07890</name>
</gene>
<dbReference type="PANTHER" id="PTHR36965">
    <property type="entry name" value="FE(2+)-TRAFFICKING PROTEIN-RELATED"/>
    <property type="match status" value="1"/>
</dbReference>
<dbReference type="AlphaFoldDB" id="A0A918DQQ2"/>